<keyword evidence="2" id="KW-1185">Reference proteome</keyword>
<sequence>MHTSLSTDTTISVDDAPPQEFRYPKDVLVSDMPDSPLLRRKLPPLMPFLQSHSTAPFPLRGQHHLSPVRKRRRNTPSHPHIQDRHKRRPLNVLIIHKPEPNHGPGMDHHVCNCTCQSLYIGHPGVHGPCTEHNFQSLP</sequence>
<gene>
    <name evidence="1" type="ORF">DR999_PMT03902</name>
</gene>
<keyword evidence="1" id="KW-0449">Lipoprotein</keyword>
<dbReference type="AlphaFoldDB" id="A0A4D9EMU3"/>
<reference evidence="1 2" key="1">
    <citation type="submission" date="2019-04" db="EMBL/GenBank/DDBJ databases">
        <title>Draft genome of the big-headed turtle Platysternon megacephalum.</title>
        <authorList>
            <person name="Gong S."/>
        </authorList>
    </citation>
    <scope>NUCLEOTIDE SEQUENCE [LARGE SCALE GENOMIC DNA]</scope>
    <source>
        <strain evidence="1">DO16091913</strain>
        <tissue evidence="1">Muscle</tissue>
    </source>
</reference>
<proteinExistence type="predicted"/>
<dbReference type="EMBL" id="QXTE01000019">
    <property type="protein sequence ID" value="TFK12741.1"/>
    <property type="molecule type" value="Genomic_DNA"/>
</dbReference>
<keyword evidence="1" id="KW-0675">Receptor</keyword>
<organism evidence="1 2">
    <name type="scientific">Platysternon megacephalum</name>
    <name type="common">big-headed turtle</name>
    <dbReference type="NCBI Taxonomy" id="55544"/>
    <lineage>
        <taxon>Eukaryota</taxon>
        <taxon>Metazoa</taxon>
        <taxon>Chordata</taxon>
        <taxon>Craniata</taxon>
        <taxon>Vertebrata</taxon>
        <taxon>Euteleostomi</taxon>
        <taxon>Archelosauria</taxon>
        <taxon>Testudinata</taxon>
        <taxon>Testudines</taxon>
        <taxon>Cryptodira</taxon>
        <taxon>Durocryptodira</taxon>
        <taxon>Testudinoidea</taxon>
        <taxon>Platysternidae</taxon>
        <taxon>Platysternon</taxon>
    </lineage>
</organism>
<evidence type="ECO:0000313" key="1">
    <source>
        <dbReference type="EMBL" id="TFK12741.1"/>
    </source>
</evidence>
<name>A0A4D9EMU3_9SAUR</name>
<comment type="caution">
    <text evidence="1">The sequence shown here is derived from an EMBL/GenBank/DDBJ whole genome shotgun (WGS) entry which is preliminary data.</text>
</comment>
<reference evidence="1 2" key="2">
    <citation type="submission" date="2019-04" db="EMBL/GenBank/DDBJ databases">
        <title>The genome sequence of big-headed turtle.</title>
        <authorList>
            <person name="Gong S."/>
        </authorList>
    </citation>
    <scope>NUCLEOTIDE SEQUENCE [LARGE SCALE GENOMIC DNA]</scope>
    <source>
        <strain evidence="1">DO16091913</strain>
        <tissue evidence="1">Muscle</tissue>
    </source>
</reference>
<accession>A0A4D9EMU3</accession>
<evidence type="ECO:0000313" key="2">
    <source>
        <dbReference type="Proteomes" id="UP000297703"/>
    </source>
</evidence>
<dbReference type="Proteomes" id="UP000297703">
    <property type="component" value="Unassembled WGS sequence"/>
</dbReference>
<protein>
    <submittedName>
        <fullName evidence="1">Low-density lipoprotein receptor-related protein 12</fullName>
    </submittedName>
</protein>